<dbReference type="GO" id="GO:0140282">
    <property type="term" value="F:carbon-nitrogen ligase activity on lipid II"/>
    <property type="evidence" value="ECO:0007669"/>
    <property type="project" value="UniProtKB-UniRule"/>
</dbReference>
<keyword evidence="2" id="KW-0436">Ligase</keyword>
<dbReference type="PANTHER" id="PTHR23135:SF7">
    <property type="entry name" value="LIPID II ISOGLUTAMINYL SYNTHASE (GLUTAMINE-HYDROLYZING) SUBUNIT MURT"/>
    <property type="match status" value="1"/>
</dbReference>
<feature type="binding site" evidence="2">
    <location>
        <position position="213"/>
    </location>
    <ligand>
        <name>Zn(2+)</name>
        <dbReference type="ChEBI" id="CHEBI:29105"/>
    </ligand>
</feature>
<keyword evidence="2" id="KW-0573">Peptidoglycan synthesis</keyword>
<sequence>MKGIRFWLALWIGKTVGILMKMTGRKGTTFPGLLASKLNPYVVNQLGMSFARGTVIITGTNGKTTSNNLLAAILRSAGIRVAFNREGANMITGIAGALLQNTSFGGKPLADILLLEVDEATVPVLCRDIRPRMAVVTNFFRDQLDRYGELDTTVRLVKEALPEQTELILNADDPLVTRMGIGREHVYYYGVKSLPGSAQTSDETREGKYCALCGEELSYELFHYGQLGLYYCRGCGFRRPEPDLTADDINTRTDGIQFSVLAKDLRDNEQEFFLPLQGYYNLYNGLAAFCSAMRLGIDPGDIRKGLAGFVSDAGRMENFVLNGKRATLTLVKNPMGFNQVIQTLIHLNQDLRLLIAINDLAADGRDISWLWDVDFEAFGNTQKIRQIICSGLRAEDMALRLKYAGLPESMIEIEHAAELAVRKLEMRTEPDEALFILPTYTMLFPLRDILARDQASAGTRKEAAAG</sequence>
<dbReference type="GO" id="GO:0005524">
    <property type="term" value="F:ATP binding"/>
    <property type="evidence" value="ECO:0007669"/>
    <property type="project" value="UniProtKB-UniRule"/>
</dbReference>
<feature type="domain" description="Mur ligase central" evidence="3">
    <location>
        <begin position="57"/>
        <end position="195"/>
    </location>
</feature>
<dbReference type="SUPFAM" id="SSF53623">
    <property type="entry name" value="MurD-like peptide ligases, catalytic domain"/>
    <property type="match status" value="1"/>
</dbReference>
<accession>F0SXB0</accession>
<reference evidence="5 6" key="1">
    <citation type="journal article" date="2011" name="Stand. Genomic Sci.">
        <title>Complete genome sequence of Syntrophobotulus glycolicus type strain (FlGlyR).</title>
        <authorList>
            <person name="Han C."/>
            <person name="Mwirichia R."/>
            <person name="Chertkov O."/>
            <person name="Held B."/>
            <person name="Lapidus A."/>
            <person name="Nolan M."/>
            <person name="Lucas S."/>
            <person name="Hammon N."/>
            <person name="Deshpande S."/>
            <person name="Cheng J.F."/>
            <person name="Tapia R."/>
            <person name="Goodwin L."/>
            <person name="Pitluck S."/>
            <person name="Huntemann M."/>
            <person name="Liolios K."/>
            <person name="Ivanova N."/>
            <person name="Pagani I."/>
            <person name="Mavromatis K."/>
            <person name="Ovchinikova G."/>
            <person name="Pati A."/>
            <person name="Chen A."/>
            <person name="Palaniappan K."/>
            <person name="Land M."/>
            <person name="Hauser L."/>
            <person name="Brambilla E.M."/>
            <person name="Rohde M."/>
            <person name="Spring S."/>
            <person name="Sikorski J."/>
            <person name="Goker M."/>
            <person name="Woyke T."/>
            <person name="Bristow J."/>
            <person name="Eisen J.A."/>
            <person name="Markowitz V."/>
            <person name="Hugenholtz P."/>
            <person name="Kyrpides N.C."/>
            <person name="Klenk H.P."/>
            <person name="Detter J.C."/>
        </authorList>
    </citation>
    <scope>NUCLEOTIDE SEQUENCE [LARGE SCALE GENOMIC DNA]</scope>
    <source>
        <strain evidence="6">DSM 8271 / FlGlyR</strain>
    </source>
</reference>
<keyword evidence="6" id="KW-1185">Reference proteome</keyword>
<comment type="catalytic activity">
    <reaction evidence="2">
        <text>beta-D-GlcNAc-(1-&gt;4)-Mur2Ac(oyl-L-Ala-gamma-D-Glu-L-Lys-D-Ala-D-Ala)-di-trans,octa-cis-undecaprenyl diphosphate + ATP = beta-D-GlcNAc-(1-&gt;4)-Mur2Ac(oyl-L-Ala-gamma-D-O-P-Glu-L-Lys-D-Ala-D-Ala)-di-trans,octa-cis-undecaprenyl diphosphate + ADP</text>
        <dbReference type="Rhea" id="RHEA:59488"/>
        <dbReference type="ChEBI" id="CHEBI:30616"/>
        <dbReference type="ChEBI" id="CHEBI:60033"/>
        <dbReference type="ChEBI" id="CHEBI:143132"/>
        <dbReference type="ChEBI" id="CHEBI:456216"/>
    </reaction>
</comment>
<dbReference type="GO" id="GO:0008270">
    <property type="term" value="F:zinc ion binding"/>
    <property type="evidence" value="ECO:0007669"/>
    <property type="project" value="UniProtKB-UniRule"/>
</dbReference>
<keyword evidence="2" id="KW-0961">Cell wall biogenesis/degradation</keyword>
<evidence type="ECO:0000313" key="5">
    <source>
        <dbReference type="EMBL" id="ADY56970.1"/>
    </source>
</evidence>
<evidence type="ECO:0000259" key="3">
    <source>
        <dbReference type="Pfam" id="PF08245"/>
    </source>
</evidence>
<dbReference type="GO" id="GO:0008360">
    <property type="term" value="P:regulation of cell shape"/>
    <property type="evidence" value="ECO:0007669"/>
    <property type="project" value="UniProtKB-KW"/>
</dbReference>
<comment type="pathway">
    <text evidence="1 2">Cell wall biogenesis; peptidoglycan biosynthesis.</text>
</comment>
<dbReference type="UniPathway" id="UPA00219"/>
<dbReference type="InterPro" id="IPR043703">
    <property type="entry name" value="Lipid_II_synth_MurT"/>
</dbReference>
<dbReference type="GO" id="GO:0009252">
    <property type="term" value="P:peptidoglycan biosynthetic process"/>
    <property type="evidence" value="ECO:0007669"/>
    <property type="project" value="UniProtKB-UniRule"/>
</dbReference>
<dbReference type="EC" id="6.3.5.13" evidence="2"/>
<feature type="active site" evidence="2">
    <location>
        <position position="366"/>
    </location>
</feature>
<dbReference type="GO" id="GO:0071555">
    <property type="term" value="P:cell wall organization"/>
    <property type="evidence" value="ECO:0007669"/>
    <property type="project" value="UniProtKB-KW"/>
</dbReference>
<keyword evidence="2" id="KW-0133">Cell shape</keyword>
<protein>
    <recommendedName>
        <fullName evidence="2">Lipid II isoglutaminyl synthase (glutamine-hydrolyzing) subunit MurT</fullName>
        <ecNumber evidence="2">6.3.5.13</ecNumber>
    </recommendedName>
</protein>
<dbReference type="STRING" id="645991.Sgly_2697"/>
<dbReference type="HOGENOM" id="CLU_041534_0_0_9"/>
<comment type="subunit">
    <text evidence="2">Forms a heterodimer with GatD.</text>
</comment>
<keyword evidence="2" id="KW-0067">ATP-binding</keyword>
<comment type="catalytic activity">
    <reaction evidence="2">
        <text>beta-D-GlcNAc-(1-&gt;4)-Mur2Ac(oyl-L-Ala-gamma-D-O-P-Glu-L-Lys-D-Ala-D-Ala)-di-trans,octa-cis-undecaprenyl diphosphate + NH4(+) = beta-D-GlcNAc-(1-&gt;4)-Mur2Ac(oyl-L-Ala-D-isoglutaminyl-L-Lys-D-Ala-D-Ala)-di-trans,octa-cis-undecaprenyl diphosphate + phosphate + H(+)</text>
        <dbReference type="Rhea" id="RHEA:57932"/>
        <dbReference type="ChEBI" id="CHEBI:15378"/>
        <dbReference type="ChEBI" id="CHEBI:28938"/>
        <dbReference type="ChEBI" id="CHEBI:43474"/>
        <dbReference type="ChEBI" id="CHEBI:62233"/>
        <dbReference type="ChEBI" id="CHEBI:143132"/>
    </reaction>
</comment>
<keyword evidence="2" id="KW-0547">Nucleotide-binding</keyword>
<evidence type="ECO:0000259" key="4">
    <source>
        <dbReference type="Pfam" id="PF08353"/>
    </source>
</evidence>
<dbReference type="InterPro" id="IPR013221">
    <property type="entry name" value="Mur_ligase_cen"/>
</dbReference>
<reference evidence="6" key="2">
    <citation type="submission" date="2011-02" db="EMBL/GenBank/DDBJ databases">
        <title>The complete genome of Syntrophobotulus glycolicus DSM 8271.</title>
        <authorList>
            <person name="Lucas S."/>
            <person name="Copeland A."/>
            <person name="Lapidus A."/>
            <person name="Bruce D."/>
            <person name="Goodwin L."/>
            <person name="Pitluck S."/>
            <person name="Kyrpides N."/>
            <person name="Mavromatis K."/>
            <person name="Pagani I."/>
            <person name="Ivanova N."/>
            <person name="Mikhailova N."/>
            <person name="Chertkov O."/>
            <person name="Held B."/>
            <person name="Detter J.C."/>
            <person name="Tapia R."/>
            <person name="Han C."/>
            <person name="Land M."/>
            <person name="Hauser L."/>
            <person name="Markowitz V."/>
            <person name="Cheng J.-F."/>
            <person name="Hugenholtz P."/>
            <person name="Woyke T."/>
            <person name="Wu D."/>
            <person name="Spring S."/>
            <person name="Schroeder M."/>
            <person name="Brambilla E."/>
            <person name="Klenk H.-P."/>
            <person name="Eisen J.A."/>
        </authorList>
    </citation>
    <scope>NUCLEOTIDE SEQUENCE [LARGE SCALE GENOMIC DNA]</scope>
    <source>
        <strain evidence="6">DSM 8271 / FlGlyR</strain>
    </source>
</reference>
<comment type="catalytic activity">
    <reaction evidence="2">
        <text>beta-D-GlcNAc-(1-&gt;4)-Mur2Ac(oyl-L-Ala-gamma-D-Glu-L-Lys-D-Ala-D-Ala)-di-trans,octa-cis-undecaprenyl diphosphate + L-glutamine + ATP + H2O = beta-D-GlcNAc-(1-&gt;4)-Mur2Ac(oyl-L-Ala-D-isoglutaminyl-L-Lys-D-Ala-D-Ala)-di-trans,octa-cis-undecaprenyl diphosphate + L-glutamate + ADP + phosphate + H(+)</text>
        <dbReference type="Rhea" id="RHEA:57928"/>
        <dbReference type="ChEBI" id="CHEBI:15377"/>
        <dbReference type="ChEBI" id="CHEBI:15378"/>
        <dbReference type="ChEBI" id="CHEBI:29985"/>
        <dbReference type="ChEBI" id="CHEBI:30616"/>
        <dbReference type="ChEBI" id="CHEBI:43474"/>
        <dbReference type="ChEBI" id="CHEBI:58359"/>
        <dbReference type="ChEBI" id="CHEBI:60033"/>
        <dbReference type="ChEBI" id="CHEBI:62233"/>
        <dbReference type="ChEBI" id="CHEBI:456216"/>
        <dbReference type="EC" id="6.3.5.13"/>
    </reaction>
</comment>
<name>F0SXB0_SYNGF</name>
<evidence type="ECO:0000256" key="2">
    <source>
        <dbReference type="HAMAP-Rule" id="MF_02214"/>
    </source>
</evidence>
<dbReference type="Gene3D" id="3.40.1190.10">
    <property type="entry name" value="Mur-like, catalytic domain"/>
    <property type="match status" value="1"/>
</dbReference>
<gene>
    <name evidence="2" type="primary">murT</name>
    <name evidence="5" type="ordered locus">Sgly_2697</name>
</gene>
<keyword evidence="2" id="KW-0862">Zinc</keyword>
<evidence type="ECO:0000313" key="6">
    <source>
        <dbReference type="Proteomes" id="UP000007488"/>
    </source>
</evidence>
<keyword evidence="2" id="KW-0479">Metal-binding</keyword>
<dbReference type="RefSeq" id="WP_013625790.1">
    <property type="nucleotide sequence ID" value="NC_015172.1"/>
</dbReference>
<dbReference type="HAMAP" id="MF_02214">
    <property type="entry name" value="Lipid_II_synth_MurT"/>
    <property type="match status" value="1"/>
</dbReference>
<dbReference type="EMBL" id="CP002547">
    <property type="protein sequence ID" value="ADY56970.1"/>
    <property type="molecule type" value="Genomic_DNA"/>
</dbReference>
<proteinExistence type="inferred from homology"/>
<evidence type="ECO:0000256" key="1">
    <source>
        <dbReference type="ARBA" id="ARBA00004752"/>
    </source>
</evidence>
<dbReference type="GO" id="GO:0016881">
    <property type="term" value="F:acid-amino acid ligase activity"/>
    <property type="evidence" value="ECO:0007669"/>
    <property type="project" value="InterPro"/>
</dbReference>
<dbReference type="eggNOG" id="COG0771">
    <property type="taxonomic scope" value="Bacteria"/>
</dbReference>
<dbReference type="Pfam" id="PF08353">
    <property type="entry name" value="MurT_C"/>
    <property type="match status" value="1"/>
</dbReference>
<feature type="domain" description="Lipid II isoglutaminyl synthase (glutamine-hydrolyzing) subunit MurT C-terminal" evidence="4">
    <location>
        <begin position="330"/>
        <end position="443"/>
    </location>
</feature>
<feature type="binding site" evidence="2">
    <location>
        <position position="210"/>
    </location>
    <ligand>
        <name>Zn(2+)</name>
        <dbReference type="ChEBI" id="CHEBI:29105"/>
    </ligand>
</feature>
<dbReference type="PANTHER" id="PTHR23135">
    <property type="entry name" value="MUR LIGASE FAMILY MEMBER"/>
    <property type="match status" value="1"/>
</dbReference>
<comment type="function">
    <text evidence="2">The lipid II isoglutaminyl synthase complex catalyzes the formation of alpha-D-isoglutamine in the cell wall lipid II stem peptide. The MurT subunit catalyzes the ATP-dependent amidation of D-glutamate residue of lipid II, converting it to an isoglutamine residue.</text>
</comment>
<dbReference type="InterPro" id="IPR036565">
    <property type="entry name" value="Mur-like_cat_sf"/>
</dbReference>
<dbReference type="Pfam" id="PF08245">
    <property type="entry name" value="Mur_ligase_M"/>
    <property type="match status" value="1"/>
</dbReference>
<feature type="binding site" evidence="2">
    <location>
        <position position="235"/>
    </location>
    <ligand>
        <name>Zn(2+)</name>
        <dbReference type="ChEBI" id="CHEBI:29105"/>
    </ligand>
</feature>
<feature type="binding site" evidence="2">
    <location>
        <position position="232"/>
    </location>
    <ligand>
        <name>Zn(2+)</name>
        <dbReference type="ChEBI" id="CHEBI:29105"/>
    </ligand>
</feature>
<organism evidence="5 6">
    <name type="scientific">Syntrophobotulus glycolicus (strain DSM 8271 / FlGlyR)</name>
    <dbReference type="NCBI Taxonomy" id="645991"/>
    <lineage>
        <taxon>Bacteria</taxon>
        <taxon>Bacillati</taxon>
        <taxon>Bacillota</taxon>
        <taxon>Clostridia</taxon>
        <taxon>Eubacteriales</taxon>
        <taxon>Desulfitobacteriaceae</taxon>
        <taxon>Syntrophobotulus</taxon>
    </lineage>
</organism>
<dbReference type="InterPro" id="IPR013564">
    <property type="entry name" value="MurT_C"/>
</dbReference>
<dbReference type="AlphaFoldDB" id="F0SXB0"/>
<dbReference type="Proteomes" id="UP000007488">
    <property type="component" value="Chromosome"/>
</dbReference>
<comment type="similarity">
    <text evidence="2">Belongs to the MurCDEF family. MurT subfamily.</text>
</comment>
<dbReference type="KEGG" id="sgy:Sgly_2697"/>